<sequence length="43" mass="4849">MTCCQFTHNCINCNQHLNTLVLDRLASFHGHLYGINMTASLIV</sequence>
<evidence type="ECO:0000313" key="1">
    <source>
        <dbReference type="EMBL" id="MBX57542.1"/>
    </source>
</evidence>
<name>A0A2P2PS59_RHIMU</name>
<reference evidence="1" key="1">
    <citation type="submission" date="2018-02" db="EMBL/GenBank/DDBJ databases">
        <title>Rhizophora mucronata_Transcriptome.</title>
        <authorList>
            <person name="Meera S.P."/>
            <person name="Sreeshan A."/>
            <person name="Augustine A."/>
        </authorList>
    </citation>
    <scope>NUCLEOTIDE SEQUENCE</scope>
    <source>
        <tissue evidence="1">Leaf</tissue>
    </source>
</reference>
<dbReference type="EMBL" id="GGEC01077058">
    <property type="protein sequence ID" value="MBX57542.1"/>
    <property type="molecule type" value="Transcribed_RNA"/>
</dbReference>
<dbReference type="AlphaFoldDB" id="A0A2P2PS59"/>
<accession>A0A2P2PS59</accession>
<protein>
    <submittedName>
        <fullName evidence="1">Uncharacterized protein</fullName>
    </submittedName>
</protein>
<proteinExistence type="predicted"/>
<organism evidence="1">
    <name type="scientific">Rhizophora mucronata</name>
    <name type="common">Asiatic mangrove</name>
    <dbReference type="NCBI Taxonomy" id="61149"/>
    <lineage>
        <taxon>Eukaryota</taxon>
        <taxon>Viridiplantae</taxon>
        <taxon>Streptophyta</taxon>
        <taxon>Embryophyta</taxon>
        <taxon>Tracheophyta</taxon>
        <taxon>Spermatophyta</taxon>
        <taxon>Magnoliopsida</taxon>
        <taxon>eudicotyledons</taxon>
        <taxon>Gunneridae</taxon>
        <taxon>Pentapetalae</taxon>
        <taxon>rosids</taxon>
        <taxon>fabids</taxon>
        <taxon>Malpighiales</taxon>
        <taxon>Rhizophoraceae</taxon>
        <taxon>Rhizophora</taxon>
    </lineage>
</organism>